<dbReference type="InterPro" id="IPR019027">
    <property type="entry name" value="Pilus_biogenesis_CpaD-related"/>
</dbReference>
<dbReference type="Pfam" id="PF09476">
    <property type="entry name" value="Pilus_CpaD"/>
    <property type="match status" value="1"/>
</dbReference>
<dbReference type="Proteomes" id="UP000199435">
    <property type="component" value="Unassembled WGS sequence"/>
</dbReference>
<accession>A0A1C3U2U3</accession>
<proteinExistence type="predicted"/>
<dbReference type="STRING" id="411945.GA0061102_1001397"/>
<evidence type="ECO:0000313" key="2">
    <source>
        <dbReference type="Proteomes" id="UP000199435"/>
    </source>
</evidence>
<reference evidence="2" key="1">
    <citation type="submission" date="2016-08" db="EMBL/GenBank/DDBJ databases">
        <authorList>
            <person name="Varghese N."/>
            <person name="Submissions Spin"/>
        </authorList>
    </citation>
    <scope>NUCLEOTIDE SEQUENCE [LARGE SCALE GENOMIC DNA]</scope>
    <source>
        <strain evidence="2">HAMBI 2971</strain>
    </source>
</reference>
<dbReference type="NCBIfam" id="TIGR02522">
    <property type="entry name" value="pilus_cpaD"/>
    <property type="match status" value="1"/>
</dbReference>
<name>A0A1C3U2U3_9HYPH</name>
<sequence>MKRTLSTGLTRDKEMASLERNTPRAGNACFPRLALIAPVLFLTAATISGCADSRDRMTTSAINDDYRQRHPIVLTEKAHNLDIPVAASDRRLTTGMRDTIRGFVQDYRGRASGTVEILLPRGSVNSQAASVLRQQIRKELVGNGISSARIVESYYPAGDPGDAAPIRLRFTATTALTNTCGQWPDDLTDNAFDNQNYYNFGCATQHNLAAQVANPTDLISPRAASPIDTDQRSKVIDNYRKGSVPTSTATIGGFGGSGSSGQ</sequence>
<gene>
    <name evidence="1" type="ORF">GA0061102_1001397</name>
</gene>
<organism evidence="1 2">
    <name type="scientific">Rhizobium miluonense</name>
    <dbReference type="NCBI Taxonomy" id="411945"/>
    <lineage>
        <taxon>Bacteria</taxon>
        <taxon>Pseudomonadati</taxon>
        <taxon>Pseudomonadota</taxon>
        <taxon>Alphaproteobacteria</taxon>
        <taxon>Hyphomicrobiales</taxon>
        <taxon>Rhizobiaceae</taxon>
        <taxon>Rhizobium/Agrobacterium group</taxon>
        <taxon>Rhizobium</taxon>
    </lineage>
</organism>
<dbReference type="AlphaFoldDB" id="A0A1C3U2U3"/>
<evidence type="ECO:0000313" key="1">
    <source>
        <dbReference type="EMBL" id="SCB09786.1"/>
    </source>
</evidence>
<dbReference type="RefSeq" id="WP_245297894.1">
    <property type="nucleotide sequence ID" value="NZ_FMAH01000001.1"/>
</dbReference>
<keyword evidence="2" id="KW-1185">Reference proteome</keyword>
<protein>
    <submittedName>
        <fullName evidence="1">Pilus assembly protein CpaD</fullName>
    </submittedName>
</protein>
<dbReference type="InterPro" id="IPR013361">
    <property type="entry name" value="Pilus_CpaD"/>
</dbReference>
<dbReference type="EMBL" id="FMAH01000001">
    <property type="protein sequence ID" value="SCB09786.1"/>
    <property type="molecule type" value="Genomic_DNA"/>
</dbReference>